<dbReference type="PANTHER" id="PTHR10362">
    <property type="entry name" value="HISTIDINE AMMONIA-LYASE"/>
    <property type="match status" value="1"/>
</dbReference>
<dbReference type="GO" id="GO:0005737">
    <property type="term" value="C:cytoplasm"/>
    <property type="evidence" value="ECO:0007669"/>
    <property type="project" value="InterPro"/>
</dbReference>
<evidence type="ECO:0000313" key="6">
    <source>
        <dbReference type="EMBL" id="SUZ63429.1"/>
    </source>
</evidence>
<dbReference type="AlphaFoldDB" id="A0A381PB57"/>
<evidence type="ECO:0000256" key="1">
    <source>
        <dbReference type="ARBA" id="ARBA00005113"/>
    </source>
</evidence>
<dbReference type="NCBIfam" id="TIGR01225">
    <property type="entry name" value="hutH"/>
    <property type="match status" value="1"/>
</dbReference>
<dbReference type="UniPathway" id="UPA00379">
    <property type="reaction ID" value="UER00549"/>
</dbReference>
<proteinExistence type="predicted"/>
<dbReference type="InterPro" id="IPR001106">
    <property type="entry name" value="Aromatic_Lyase"/>
</dbReference>
<evidence type="ECO:0000256" key="3">
    <source>
        <dbReference type="ARBA" id="ARBA00022808"/>
    </source>
</evidence>
<dbReference type="Gene3D" id="1.10.275.10">
    <property type="entry name" value="Fumarase/aspartase (N-terminal domain)"/>
    <property type="match status" value="1"/>
</dbReference>
<dbReference type="SUPFAM" id="SSF48557">
    <property type="entry name" value="L-aspartase-like"/>
    <property type="match status" value="1"/>
</dbReference>
<dbReference type="InterPro" id="IPR005921">
    <property type="entry name" value="HutH"/>
</dbReference>
<dbReference type="EC" id="4.3.1.3" evidence="2"/>
<dbReference type="InterPro" id="IPR008948">
    <property type="entry name" value="L-Aspartase-like"/>
</dbReference>
<dbReference type="Gene3D" id="1.20.200.10">
    <property type="entry name" value="Fumarase/aspartase (Central domain)"/>
    <property type="match status" value="1"/>
</dbReference>
<comment type="catalytic activity">
    <reaction evidence="5">
        <text>L-histidine = trans-urocanate + NH4(+)</text>
        <dbReference type="Rhea" id="RHEA:21232"/>
        <dbReference type="ChEBI" id="CHEBI:17771"/>
        <dbReference type="ChEBI" id="CHEBI:28938"/>
        <dbReference type="ChEBI" id="CHEBI:57595"/>
        <dbReference type="EC" id="4.3.1.3"/>
    </reaction>
</comment>
<dbReference type="FunFam" id="1.10.275.10:FF:000005">
    <property type="entry name" value="Histidine ammonia-lyase"/>
    <property type="match status" value="1"/>
</dbReference>
<organism evidence="6">
    <name type="scientific">marine metagenome</name>
    <dbReference type="NCBI Taxonomy" id="408172"/>
    <lineage>
        <taxon>unclassified sequences</taxon>
        <taxon>metagenomes</taxon>
        <taxon>ecological metagenomes</taxon>
    </lineage>
</organism>
<sequence length="447" mass="48900">MSRIENSNLSLKDIYFLLENPEEIKLNDSLKTKINQSFNRTQKMAKDPKPIYGINTGVGPLCTKKISPEDTKSLQRNLLLSHSVGVGNPISPELSRIMLLCKIKSLSRGFSGISLDLLDRLIYFLQHNLTPVVPEKGSVGASGDLAPLAHLFLPVIGEGFFWNGNEKVKSKTVLKQHKLKPLVLNAKEGLALINGTQFILAYAIKAISKLDYLMDLADLAAAMSLEGFQGSLAPFRKELHELRPYKGSIKVANRISNLLDNSPNSNSHIDCDRVQDPYSIRCTPQVHGASRNALNHLKELVTIEINSVTDNPIILDDNSTISGGNFHGQPLALALDYLKIAASEIGNISDRRSYLLLEGLHGLPPMLTENPGLNSGFMITQYTTAALVSENKSLCFPASADSIPTGMGQEDHVSMGSISARICLEVINNLEKILAIELLHAAQSLEF</sequence>
<accession>A0A381PB57</accession>
<dbReference type="CDD" id="cd00332">
    <property type="entry name" value="PAL-HAL"/>
    <property type="match status" value="1"/>
</dbReference>
<reference evidence="6" key="1">
    <citation type="submission" date="2018-05" db="EMBL/GenBank/DDBJ databases">
        <authorList>
            <person name="Lanie J.A."/>
            <person name="Ng W.-L."/>
            <person name="Kazmierczak K.M."/>
            <person name="Andrzejewski T.M."/>
            <person name="Davidsen T.M."/>
            <person name="Wayne K.J."/>
            <person name="Tettelin H."/>
            <person name="Glass J.I."/>
            <person name="Rusch D."/>
            <person name="Podicherti R."/>
            <person name="Tsui H.-C.T."/>
            <person name="Winkler M.E."/>
        </authorList>
    </citation>
    <scope>NUCLEOTIDE SEQUENCE</scope>
</reference>
<feature type="non-terminal residue" evidence="6">
    <location>
        <position position="1"/>
    </location>
</feature>
<dbReference type="PROSITE" id="PS00488">
    <property type="entry name" value="PAL_HISTIDASE"/>
    <property type="match status" value="1"/>
</dbReference>
<name>A0A381PB57_9ZZZZ</name>
<evidence type="ECO:0000256" key="2">
    <source>
        <dbReference type="ARBA" id="ARBA00012994"/>
    </source>
</evidence>
<keyword evidence="3" id="KW-0369">Histidine metabolism</keyword>
<dbReference type="EMBL" id="UINC01000916">
    <property type="protein sequence ID" value="SUZ63429.1"/>
    <property type="molecule type" value="Genomic_DNA"/>
</dbReference>
<dbReference type="InterPro" id="IPR022313">
    <property type="entry name" value="Phe/His_NH3-lyase_AS"/>
</dbReference>
<protein>
    <recommendedName>
        <fullName evidence="2">histidine ammonia-lyase</fullName>
        <ecNumber evidence="2">4.3.1.3</ecNumber>
    </recommendedName>
</protein>
<gene>
    <name evidence="6" type="ORF">METZ01_LOCUS16283</name>
</gene>
<dbReference type="Pfam" id="PF00221">
    <property type="entry name" value="Lyase_aromatic"/>
    <property type="match status" value="1"/>
</dbReference>
<dbReference type="GO" id="GO:0004397">
    <property type="term" value="F:histidine ammonia-lyase activity"/>
    <property type="evidence" value="ECO:0007669"/>
    <property type="project" value="UniProtKB-EC"/>
</dbReference>
<evidence type="ECO:0000256" key="4">
    <source>
        <dbReference type="ARBA" id="ARBA00023239"/>
    </source>
</evidence>
<dbReference type="NCBIfam" id="NF006871">
    <property type="entry name" value="PRK09367.1"/>
    <property type="match status" value="1"/>
</dbReference>
<keyword evidence="4" id="KW-0456">Lyase</keyword>
<dbReference type="GO" id="GO:0019556">
    <property type="term" value="P:L-histidine catabolic process to glutamate and formamide"/>
    <property type="evidence" value="ECO:0007669"/>
    <property type="project" value="UniProtKB-UniPathway"/>
</dbReference>
<dbReference type="InterPro" id="IPR024083">
    <property type="entry name" value="Fumarase/histidase_N"/>
</dbReference>
<evidence type="ECO:0000256" key="5">
    <source>
        <dbReference type="ARBA" id="ARBA00049269"/>
    </source>
</evidence>
<comment type="pathway">
    <text evidence="1">Amino-acid degradation; L-histidine degradation into L-glutamate; N-formimidoyl-L-glutamate from L-histidine: step 1/3.</text>
</comment>
<feature type="non-terminal residue" evidence="6">
    <location>
        <position position="447"/>
    </location>
</feature>
<dbReference type="GO" id="GO:0019557">
    <property type="term" value="P:L-histidine catabolic process to glutamate and formate"/>
    <property type="evidence" value="ECO:0007669"/>
    <property type="project" value="UniProtKB-UniPathway"/>
</dbReference>